<evidence type="ECO:0000313" key="1">
    <source>
        <dbReference type="EMBL" id="MBK1666437.1"/>
    </source>
</evidence>
<protein>
    <recommendedName>
        <fullName evidence="3">DUF695 domain-containing protein</fullName>
    </recommendedName>
</protein>
<accession>A0ABS1D8J1</accession>
<dbReference type="Proteomes" id="UP001296873">
    <property type="component" value="Unassembled WGS sequence"/>
</dbReference>
<name>A0ABS1D8J1_9PROT</name>
<proteinExistence type="predicted"/>
<comment type="caution">
    <text evidence="1">The sequence shown here is derived from an EMBL/GenBank/DDBJ whole genome shotgun (WGS) entry which is preliminary data.</text>
</comment>
<evidence type="ECO:0008006" key="3">
    <source>
        <dbReference type="Google" id="ProtNLM"/>
    </source>
</evidence>
<reference evidence="1 2" key="1">
    <citation type="journal article" date="2020" name="Microorganisms">
        <title>Osmotic Adaptation and Compatible Solute Biosynthesis of Phototrophic Bacteria as Revealed from Genome Analyses.</title>
        <authorList>
            <person name="Imhoff J.F."/>
            <person name="Rahn T."/>
            <person name="Kunzel S."/>
            <person name="Keller A."/>
            <person name="Neulinger S.C."/>
        </authorList>
    </citation>
    <scope>NUCLEOTIDE SEQUENCE [LARGE SCALE GENOMIC DNA]</scope>
    <source>
        <strain evidence="1 2">DSM 9895</strain>
    </source>
</reference>
<evidence type="ECO:0000313" key="2">
    <source>
        <dbReference type="Proteomes" id="UP001296873"/>
    </source>
</evidence>
<gene>
    <name evidence="1" type="ORF">CKO28_00085</name>
</gene>
<dbReference type="RefSeq" id="WP_200338425.1">
    <property type="nucleotide sequence ID" value="NZ_NRRL01000001.1"/>
</dbReference>
<keyword evidence="2" id="KW-1185">Reference proteome</keyword>
<sequence length="353" mass="39183">MQVRLSDRKLKALAKRLEQDLSLTPNQRRRTLDALARGFGHDSYPALRAALDTPAPADLSTASDRDLVQELERRGHLVIDRAPADLDGLIDADAQPDWLATRRGRIASDIEATLQGLVDFYARQDGVCPTPVQADPQEPHLQVEYAFSFAGGDYDGVGEFRYVPLSLIQQKQGNVEIAFTAKTGIPPQHVVHVDLDTHYTASGDPIADTDDAEDAAVLRQRIARAVHDGQLRGTNPDWQVTLDDPEDPDLRALAAERIAEGKDRDDEFGAWRLDCDALDTHASDPDVVREVIAGLIREGYTSGHYPHWILHCTPDDPDADDRESLFEHIASLIEQGYTSGYHPFWRIECSLIA</sequence>
<organism evidence="1 2">
    <name type="scientific">Rhodovibrio sodomensis</name>
    <dbReference type="NCBI Taxonomy" id="1088"/>
    <lineage>
        <taxon>Bacteria</taxon>
        <taxon>Pseudomonadati</taxon>
        <taxon>Pseudomonadota</taxon>
        <taxon>Alphaproteobacteria</taxon>
        <taxon>Rhodospirillales</taxon>
        <taxon>Rhodovibrionaceae</taxon>
        <taxon>Rhodovibrio</taxon>
    </lineage>
</organism>
<dbReference type="EMBL" id="NRRL01000001">
    <property type="protein sequence ID" value="MBK1666437.1"/>
    <property type="molecule type" value="Genomic_DNA"/>
</dbReference>